<evidence type="ECO:0000256" key="15">
    <source>
        <dbReference type="SAM" id="Phobius"/>
    </source>
</evidence>
<evidence type="ECO:0000256" key="16">
    <source>
        <dbReference type="SAM" id="SignalP"/>
    </source>
</evidence>
<organism evidence="17 18">
    <name type="scientific">Nosema granulosis</name>
    <dbReference type="NCBI Taxonomy" id="83296"/>
    <lineage>
        <taxon>Eukaryota</taxon>
        <taxon>Fungi</taxon>
        <taxon>Fungi incertae sedis</taxon>
        <taxon>Microsporidia</taxon>
        <taxon>Nosematidae</taxon>
        <taxon>Nosema</taxon>
    </lineage>
</organism>
<evidence type="ECO:0000256" key="8">
    <source>
        <dbReference type="ARBA" id="ARBA00022827"/>
    </source>
</evidence>
<evidence type="ECO:0000313" key="17">
    <source>
        <dbReference type="EMBL" id="KAF9764979.1"/>
    </source>
</evidence>
<evidence type="ECO:0000256" key="7">
    <source>
        <dbReference type="ARBA" id="ARBA00022824"/>
    </source>
</evidence>
<keyword evidence="13" id="KW-0325">Glycoprotein</keyword>
<evidence type="ECO:0000256" key="1">
    <source>
        <dbReference type="ARBA" id="ARBA00001974"/>
    </source>
</evidence>
<evidence type="ECO:0000313" key="18">
    <source>
        <dbReference type="Proteomes" id="UP000740883"/>
    </source>
</evidence>
<evidence type="ECO:0000256" key="13">
    <source>
        <dbReference type="ARBA" id="ARBA00023180"/>
    </source>
</evidence>
<comment type="caution">
    <text evidence="17">The sequence shown here is derived from an EMBL/GenBank/DDBJ whole genome shotgun (WGS) entry which is preliminary data.</text>
</comment>
<evidence type="ECO:0000256" key="6">
    <source>
        <dbReference type="ARBA" id="ARBA00022729"/>
    </source>
</evidence>
<sequence>MNLLFYSLMLLSSTEHLTNNVEFNILETNIMKYKMFREIKTRTKFCKEQTKCTLRSCSSSSFLRNGYVSIQNLKETYTGYNGRFVWKKLYKICENEKDLLDFVSGIHFSVTVHIARNYSRLLRWYLPNPKLFRRKHKSKYERNFQKLLKFVKSAVFNKKSVKVTACCKKRCLCRQKGGSIISRKCFKEFGFFVFHRLLLERTLQKDQTLQKGIFVRGGGLIKKIKKILSLIDCLECDKCKILGNLQFEGLKEACREKISKEGFVYLVLFYRKLCQTSLDVEYLRSLENWIGYHFVDYADYLIYLILIFLFIKTILFVRKLCKL</sequence>
<keyword evidence="8" id="KW-0274">FAD</keyword>
<keyword evidence="11 15" id="KW-0472">Membrane</keyword>
<comment type="similarity">
    <text evidence="3">Belongs to the EROs family.</text>
</comment>
<dbReference type="GO" id="GO:0034975">
    <property type="term" value="P:protein folding in endoplasmic reticulum"/>
    <property type="evidence" value="ECO:0007669"/>
    <property type="project" value="InterPro"/>
</dbReference>
<keyword evidence="5" id="KW-0285">Flavoprotein</keyword>
<dbReference type="GO" id="GO:0016972">
    <property type="term" value="F:thiol oxidase activity"/>
    <property type="evidence" value="ECO:0007669"/>
    <property type="project" value="InterPro"/>
</dbReference>
<gene>
    <name evidence="17" type="primary">AERO2</name>
    <name evidence="17" type="ORF">NGRA_0090</name>
</gene>
<proteinExistence type="inferred from homology"/>
<evidence type="ECO:0000256" key="5">
    <source>
        <dbReference type="ARBA" id="ARBA00022630"/>
    </source>
</evidence>
<reference evidence="17 18" key="1">
    <citation type="journal article" date="2020" name="Genome Biol. Evol.">
        <title>Comparative genomics of strictly vertically transmitted, feminizing microsporidia endosymbionts of amphipod crustaceans.</title>
        <authorList>
            <person name="Cormier A."/>
            <person name="Chebbi M.A."/>
            <person name="Giraud I."/>
            <person name="Wattier R."/>
            <person name="Teixeira M."/>
            <person name="Gilbert C."/>
            <person name="Rigaud T."/>
            <person name="Cordaux R."/>
        </authorList>
    </citation>
    <scope>NUCLEOTIDE SEQUENCE [LARGE SCALE GENOMIC DNA]</scope>
    <source>
        <strain evidence="17 18">Ou3-Ou53</strain>
    </source>
</reference>
<feature type="signal peptide" evidence="16">
    <location>
        <begin position="1"/>
        <end position="16"/>
    </location>
</feature>
<feature type="transmembrane region" description="Helical" evidence="15">
    <location>
        <begin position="300"/>
        <end position="317"/>
    </location>
</feature>
<evidence type="ECO:0000256" key="2">
    <source>
        <dbReference type="ARBA" id="ARBA00004367"/>
    </source>
</evidence>
<evidence type="ECO:0000256" key="10">
    <source>
        <dbReference type="ARBA" id="ARBA00023002"/>
    </source>
</evidence>
<dbReference type="GO" id="GO:0015035">
    <property type="term" value="F:protein-disulfide reductase activity"/>
    <property type="evidence" value="ECO:0007669"/>
    <property type="project" value="InterPro"/>
</dbReference>
<protein>
    <submittedName>
        <fullName evidence="17">Endoplasmic reticulum oxidoreductin-2</fullName>
    </submittedName>
</protein>
<comment type="cofactor">
    <cofactor evidence="1">
        <name>FAD</name>
        <dbReference type="ChEBI" id="CHEBI:57692"/>
    </cofactor>
</comment>
<accession>A0A9P6H1J7</accession>
<keyword evidence="14" id="KW-0676">Redox-active center</keyword>
<name>A0A9P6H1J7_9MICR</name>
<dbReference type="Proteomes" id="UP000740883">
    <property type="component" value="Unassembled WGS sequence"/>
</dbReference>
<keyword evidence="10" id="KW-0560">Oxidoreductase</keyword>
<dbReference type="Pfam" id="PF04137">
    <property type="entry name" value="ERO1"/>
    <property type="match status" value="1"/>
</dbReference>
<comment type="subcellular location">
    <subcellularLocation>
        <location evidence="2">Endoplasmic reticulum membrane</location>
        <topology evidence="2">Peripheral membrane protein</topology>
        <orientation evidence="2">Lumenal side</orientation>
    </subcellularLocation>
</comment>
<dbReference type="EMBL" id="SBJO01000003">
    <property type="protein sequence ID" value="KAF9764979.1"/>
    <property type="molecule type" value="Genomic_DNA"/>
</dbReference>
<keyword evidence="15" id="KW-0812">Transmembrane</keyword>
<keyword evidence="6 16" id="KW-0732">Signal</keyword>
<keyword evidence="7" id="KW-0256">Endoplasmic reticulum</keyword>
<dbReference type="AlphaFoldDB" id="A0A9P6H1J7"/>
<dbReference type="GO" id="GO:0005789">
    <property type="term" value="C:endoplasmic reticulum membrane"/>
    <property type="evidence" value="ECO:0007669"/>
    <property type="project" value="UniProtKB-SubCell"/>
</dbReference>
<dbReference type="InterPro" id="IPR007266">
    <property type="entry name" value="Ero1"/>
</dbReference>
<keyword evidence="9" id="KW-0249">Electron transport</keyword>
<evidence type="ECO:0000256" key="11">
    <source>
        <dbReference type="ARBA" id="ARBA00023136"/>
    </source>
</evidence>
<evidence type="ECO:0000256" key="3">
    <source>
        <dbReference type="ARBA" id="ARBA00008277"/>
    </source>
</evidence>
<dbReference type="GO" id="GO:0071949">
    <property type="term" value="F:FAD binding"/>
    <property type="evidence" value="ECO:0007669"/>
    <property type="project" value="InterPro"/>
</dbReference>
<evidence type="ECO:0000256" key="14">
    <source>
        <dbReference type="ARBA" id="ARBA00023284"/>
    </source>
</evidence>
<keyword evidence="15" id="KW-1133">Transmembrane helix</keyword>
<dbReference type="SUPFAM" id="SSF110019">
    <property type="entry name" value="ERO1-like"/>
    <property type="match status" value="1"/>
</dbReference>
<evidence type="ECO:0000256" key="4">
    <source>
        <dbReference type="ARBA" id="ARBA00022448"/>
    </source>
</evidence>
<feature type="chain" id="PRO_5040422881" evidence="16">
    <location>
        <begin position="17"/>
        <end position="323"/>
    </location>
</feature>
<keyword evidence="4" id="KW-0813">Transport</keyword>
<keyword evidence="12" id="KW-1015">Disulfide bond</keyword>
<keyword evidence="18" id="KW-1185">Reference proteome</keyword>
<dbReference type="OrthoDB" id="2196345at2759"/>
<dbReference type="InterPro" id="IPR037192">
    <property type="entry name" value="ERO1-like_sf"/>
</dbReference>
<evidence type="ECO:0000256" key="12">
    <source>
        <dbReference type="ARBA" id="ARBA00023157"/>
    </source>
</evidence>
<evidence type="ECO:0000256" key="9">
    <source>
        <dbReference type="ARBA" id="ARBA00022982"/>
    </source>
</evidence>